<name>A0A930BS01_9RHOO</name>
<dbReference type="SMART" id="SM00530">
    <property type="entry name" value="HTH_XRE"/>
    <property type="match status" value="1"/>
</dbReference>
<dbReference type="Pfam" id="PF01381">
    <property type="entry name" value="HTH_3"/>
    <property type="match status" value="1"/>
</dbReference>
<dbReference type="InterPro" id="IPR010982">
    <property type="entry name" value="Lambda_DNA-bd_dom_sf"/>
</dbReference>
<evidence type="ECO:0000313" key="2">
    <source>
        <dbReference type="EMBL" id="MBF1164529.1"/>
    </source>
</evidence>
<dbReference type="Proteomes" id="UP000718593">
    <property type="component" value="Unassembled WGS sequence"/>
</dbReference>
<dbReference type="Gene3D" id="1.10.260.40">
    <property type="entry name" value="lambda repressor-like DNA-binding domains"/>
    <property type="match status" value="1"/>
</dbReference>
<dbReference type="GO" id="GO:0003677">
    <property type="term" value="F:DNA binding"/>
    <property type="evidence" value="ECO:0007669"/>
    <property type="project" value="InterPro"/>
</dbReference>
<dbReference type="CDD" id="cd00093">
    <property type="entry name" value="HTH_XRE"/>
    <property type="match status" value="1"/>
</dbReference>
<dbReference type="SUPFAM" id="SSF47413">
    <property type="entry name" value="lambda repressor-like DNA-binding domains"/>
    <property type="match status" value="1"/>
</dbReference>
<proteinExistence type="predicted"/>
<protein>
    <submittedName>
        <fullName evidence="2">Helix-turn-helix domain-containing protein</fullName>
    </submittedName>
</protein>
<dbReference type="PROSITE" id="PS50943">
    <property type="entry name" value="HTH_CROC1"/>
    <property type="match status" value="1"/>
</dbReference>
<organism evidence="2 3">
    <name type="scientific">Dechloromonas agitata</name>
    <dbReference type="NCBI Taxonomy" id="73030"/>
    <lineage>
        <taxon>Bacteria</taxon>
        <taxon>Pseudomonadati</taxon>
        <taxon>Pseudomonadota</taxon>
        <taxon>Betaproteobacteria</taxon>
        <taxon>Rhodocyclales</taxon>
        <taxon>Azonexaceae</taxon>
        <taxon>Dechloromonas</taxon>
    </lineage>
</organism>
<dbReference type="AlphaFoldDB" id="A0A930BS01"/>
<sequence>MSQEPDNEIGDRLRHWRKRVLGMTQEQFAQATGIHLSAIRKYESRSSLPSGESLLAIAGTGINLHWLLTNEGGMRAPPEAGAQPTQVSPTAELAQRLTAIEGLLGGLDMDKRQAVLNEIFSRVQEAKRVADLEEVVRGLERKVG</sequence>
<accession>A0A930BS01</accession>
<reference evidence="2" key="1">
    <citation type="submission" date="2020-04" db="EMBL/GenBank/DDBJ databases">
        <title>Deep metagenomics examines the oral microbiome during advanced dental caries in children, revealing novel taxa and co-occurrences with host molecules.</title>
        <authorList>
            <person name="Baker J.L."/>
            <person name="Morton J.T."/>
            <person name="Dinis M."/>
            <person name="Alvarez R."/>
            <person name="Tran N.C."/>
            <person name="Knight R."/>
            <person name="Edlund A."/>
        </authorList>
    </citation>
    <scope>NUCLEOTIDE SEQUENCE</scope>
    <source>
        <strain evidence="2">JCVI_32_bin.24</strain>
    </source>
</reference>
<evidence type="ECO:0000313" key="3">
    <source>
        <dbReference type="Proteomes" id="UP000718593"/>
    </source>
</evidence>
<dbReference type="EMBL" id="JABZMI010000080">
    <property type="protein sequence ID" value="MBF1164529.1"/>
    <property type="molecule type" value="Genomic_DNA"/>
</dbReference>
<feature type="domain" description="HTH cro/C1-type" evidence="1">
    <location>
        <begin position="13"/>
        <end position="67"/>
    </location>
</feature>
<comment type="caution">
    <text evidence="2">The sequence shown here is derived from an EMBL/GenBank/DDBJ whole genome shotgun (WGS) entry which is preliminary data.</text>
</comment>
<evidence type="ECO:0000259" key="1">
    <source>
        <dbReference type="PROSITE" id="PS50943"/>
    </source>
</evidence>
<dbReference type="InterPro" id="IPR001387">
    <property type="entry name" value="Cro/C1-type_HTH"/>
</dbReference>
<gene>
    <name evidence="2" type="ORF">HXL68_05770</name>
</gene>